<evidence type="ECO:0000256" key="2">
    <source>
        <dbReference type="ARBA" id="ARBA00022448"/>
    </source>
</evidence>
<dbReference type="InterPro" id="IPR000408">
    <property type="entry name" value="Reg_chr_condens"/>
</dbReference>
<keyword evidence="4 9" id="KW-1133">Transmembrane helix</keyword>
<dbReference type="SUPFAM" id="SSF50985">
    <property type="entry name" value="RCC1/BLIP-II"/>
    <property type="match status" value="1"/>
</dbReference>
<dbReference type="Pfam" id="PF00415">
    <property type="entry name" value="RCC1"/>
    <property type="match status" value="1"/>
</dbReference>
<feature type="non-terminal residue" evidence="10">
    <location>
        <position position="1734"/>
    </location>
</feature>
<dbReference type="PANTHER" id="PTHR21228">
    <property type="entry name" value="FAST LEU-RICH DOMAIN-CONTAINING"/>
    <property type="match status" value="1"/>
</dbReference>
<dbReference type="GO" id="GO:0003723">
    <property type="term" value="F:RNA binding"/>
    <property type="evidence" value="ECO:0007669"/>
    <property type="project" value="TreeGrafter"/>
</dbReference>
<protein>
    <submittedName>
        <fullName evidence="10">HERC1 protein</fullName>
    </submittedName>
</protein>
<accession>A0A812QZ62</accession>
<dbReference type="GO" id="GO:0016020">
    <property type="term" value="C:membrane"/>
    <property type="evidence" value="ECO:0007669"/>
    <property type="project" value="UniProtKB-SubCell"/>
</dbReference>
<dbReference type="Gene3D" id="2.130.10.30">
    <property type="entry name" value="Regulator of chromosome condensation 1/beta-lactamase-inhibitor protein II"/>
    <property type="match status" value="1"/>
</dbReference>
<dbReference type="GO" id="GO:0000963">
    <property type="term" value="P:mitochondrial RNA processing"/>
    <property type="evidence" value="ECO:0007669"/>
    <property type="project" value="TreeGrafter"/>
</dbReference>
<feature type="region of interest" description="Disordered" evidence="8">
    <location>
        <begin position="515"/>
        <end position="550"/>
    </location>
</feature>
<reference evidence="10" key="1">
    <citation type="submission" date="2021-02" db="EMBL/GenBank/DDBJ databases">
        <authorList>
            <person name="Dougan E. K."/>
            <person name="Rhodes N."/>
            <person name="Thang M."/>
            <person name="Chan C."/>
        </authorList>
    </citation>
    <scope>NUCLEOTIDE SEQUENCE</scope>
</reference>
<name>A0A812QZ62_9DINO</name>
<dbReference type="GO" id="GO:0035770">
    <property type="term" value="C:ribonucleoprotein granule"/>
    <property type="evidence" value="ECO:0007669"/>
    <property type="project" value="TreeGrafter"/>
</dbReference>
<feature type="transmembrane region" description="Helical" evidence="9">
    <location>
        <begin position="62"/>
        <end position="80"/>
    </location>
</feature>
<dbReference type="PANTHER" id="PTHR21228:SF40">
    <property type="entry name" value="LD45607P"/>
    <property type="match status" value="1"/>
</dbReference>
<keyword evidence="11" id="KW-1185">Reference proteome</keyword>
<dbReference type="GO" id="GO:0044528">
    <property type="term" value="P:regulation of mitochondrial mRNA stability"/>
    <property type="evidence" value="ECO:0007669"/>
    <property type="project" value="TreeGrafter"/>
</dbReference>
<evidence type="ECO:0000256" key="3">
    <source>
        <dbReference type="ARBA" id="ARBA00022692"/>
    </source>
</evidence>
<keyword evidence="6 9" id="KW-0472">Membrane</keyword>
<keyword evidence="3 9" id="KW-0812">Transmembrane</keyword>
<keyword evidence="5" id="KW-0406">Ion transport</keyword>
<evidence type="ECO:0000256" key="6">
    <source>
        <dbReference type="ARBA" id="ARBA00023136"/>
    </source>
</evidence>
<comment type="subcellular location">
    <subcellularLocation>
        <location evidence="1">Membrane</location>
        <topology evidence="1">Multi-pass membrane protein</topology>
    </subcellularLocation>
</comment>
<dbReference type="OrthoDB" id="70707at2759"/>
<evidence type="ECO:0000256" key="7">
    <source>
        <dbReference type="PROSITE-ProRule" id="PRU00235"/>
    </source>
</evidence>
<dbReference type="PROSITE" id="PS50012">
    <property type="entry name" value="RCC1_3"/>
    <property type="match status" value="1"/>
</dbReference>
<feature type="compositionally biased region" description="Basic and acidic residues" evidence="8">
    <location>
        <begin position="459"/>
        <end position="470"/>
    </location>
</feature>
<evidence type="ECO:0000256" key="1">
    <source>
        <dbReference type="ARBA" id="ARBA00004141"/>
    </source>
</evidence>
<dbReference type="EMBL" id="CAJNJA010017919">
    <property type="protein sequence ID" value="CAE7410793.1"/>
    <property type="molecule type" value="Genomic_DNA"/>
</dbReference>
<comment type="caution">
    <text evidence="10">The sequence shown here is derived from an EMBL/GenBank/DDBJ whole genome shotgun (WGS) entry which is preliminary data.</text>
</comment>
<organism evidence="10 11">
    <name type="scientific">Symbiodinium necroappetens</name>
    <dbReference type="NCBI Taxonomy" id="1628268"/>
    <lineage>
        <taxon>Eukaryota</taxon>
        <taxon>Sar</taxon>
        <taxon>Alveolata</taxon>
        <taxon>Dinophyceae</taxon>
        <taxon>Suessiales</taxon>
        <taxon>Symbiodiniaceae</taxon>
        <taxon>Symbiodinium</taxon>
    </lineage>
</organism>
<evidence type="ECO:0000256" key="8">
    <source>
        <dbReference type="SAM" id="MobiDB-lite"/>
    </source>
</evidence>
<keyword evidence="2" id="KW-0813">Transport</keyword>
<evidence type="ECO:0000313" key="11">
    <source>
        <dbReference type="Proteomes" id="UP000601435"/>
    </source>
</evidence>
<dbReference type="InterPro" id="IPR009091">
    <property type="entry name" value="RCC1/BLIP-II"/>
</dbReference>
<proteinExistence type="predicted"/>
<feature type="repeat" description="RCC1" evidence="7">
    <location>
        <begin position="577"/>
        <end position="626"/>
    </location>
</feature>
<evidence type="ECO:0000256" key="4">
    <source>
        <dbReference type="ARBA" id="ARBA00022989"/>
    </source>
</evidence>
<dbReference type="GO" id="GO:0005254">
    <property type="term" value="F:chloride channel activity"/>
    <property type="evidence" value="ECO:0007669"/>
    <property type="project" value="InterPro"/>
</dbReference>
<evidence type="ECO:0000256" key="9">
    <source>
        <dbReference type="SAM" id="Phobius"/>
    </source>
</evidence>
<sequence>MVRYYYPHESALRSLLRWHYTLTSSVFSMAEFWLYLTAAGGVMFLMDTGYVHLPAGVAGLDVFKLLSPQLSITIFAVVFYNNQCYSRYMSLYQTCVEIDVSAKQFVSELVIHFGDEPQLANHIVQASKYAMAGIFYFYLSMEDIEPMTDTWRVLQSKGLLTQADEDAVREFPGTIFTLLLHWSSYIVKDAVRILRPNAGAKTYTPPELSAMSNRMYNMIDNMASSALRVRSIQNMPVPFSYFHLLNILISLTVFATGIGCLILVEAHDAPSYCLAFLPYSVVTFVLLALRQLSGELADPFGKDDLDFPIADFMRHIYDNVVALQTFSRHQTCPGAAAESLGACDFFSPGQIRHPCQDQKSERKEKTSWFASMLPAQRRSRRSMAFKLLPEEEAAAYGPRNWVTPEDLKGGERLAKWSERLLQDGNEKQGLSPSAVQLETKAGGPKAQLVGLPAESTTVPKEKKEEVKDQGPKPAASPTALQDANCIDALGRIEGRMGELLACMTELAGNLKDLAQSPQSDVKKKDAPRTTTAVKTKAKKESSAPAAQATAGENLHQLRLLRGVNCGSQHSALVTQDGKLLTFGTGWFGRLGHGDMKNEYVPALVPMSTHVKEVHCAMYHTCIVDSKDHLWVCGRDSSLCRDAQNHVLSPTLFEPFQHEGEVAVSIPGLPHVLLKVHTEIPENRQSQIPLLLQLVQADVGHSKVAARACRSLHCQFSVLGSGLASLQEEAAQEISAEDEGPEEPVYDLEPSVLGAPPDLSFMIEEVPSRSSSSLIIHHRLGSESHYQAVLKLVEEYLPKFDIYNCASALHKFGLNSRDDELATRQIQSDPNFIRLFSATKKRALEIETVAKVEPRVLSSILWACARLNIYDSELTKAVSEDAQSRMNQYSPQQIGMIMWAMGYSGVRPRPSFIKALITELQGRPDFDSHTCMMITYSCMRLGIRDKRVMEAVGRVIIDSNLEDSEPLEVACYCYAYGKLEYWEKGAFSVIADRVLVLEGFDETMDKLKVMIEDRLVDFNHRDLSTIAFAVGKFSKNTQDRRVAIEGLEVSTDWSSASAELEKENPLVRALKDEVIRRDLESFTMQELNLITYSLMRMENRDAAFLEIAARLFAENAAELMEVEILNILYCYAKCNYLNMALVHRMIQELIRRSSFESFEPLHWAILCYSLAFSKVRHEDVMARAALVLCERVREFTSQQISMIMWSMAVLNCRNHAEVLSSAVAEELSTRPATTTPSLVITMWSCAILAGPAAALHTMKILLSDDFWDRELSQLLVCNASFGSRRHYTMVYYLMASWKAELGLSVESLLGHTVCRRCYEEQTAFYMGEQHRRLSDRLRVQQIPHQANAMAPILDGFGESGVRVDVAINKLKLVIEVEAAMGFGMHKTGATAEYHSLGIADSQEKLIEEDQLRSFSSGDRTDVLSQAREFVECGLNGPAAFKRRLLRFMAANSANVLRVASVGRLFSSALLQARPLRLEGGDDLFRREHLAPIWLRASQVCATVLEPEGEEYIADALKKMMKKGQGDEQGTAAPASDSFPESAAYESIQDFDPMSIEKPDPSNISDFEVQLRALHADAMRKLRIQLFEERGDVASAGSYANFLEYRQWQVGVEKQILAELVASIQAEATKQCLPSFSKMIRLNQTISMLCKNDRGQLGLPSASPVIDLPWRLQIPELQDMRERRGRNYTLTQVATGVHHSMCIAMLDDPRGQRKEPLWALEPGVVPWSALETWISV</sequence>
<feature type="region of interest" description="Disordered" evidence="8">
    <location>
        <begin position="440"/>
        <end position="479"/>
    </location>
</feature>
<evidence type="ECO:0000313" key="10">
    <source>
        <dbReference type="EMBL" id="CAE7410793.1"/>
    </source>
</evidence>
<gene>
    <name evidence="10" type="primary">HERC1</name>
    <name evidence="10" type="ORF">SNEC2469_LOCUS11294</name>
</gene>
<dbReference type="InterPro" id="IPR050870">
    <property type="entry name" value="FAST_kinase"/>
</dbReference>
<dbReference type="GO" id="GO:0005759">
    <property type="term" value="C:mitochondrial matrix"/>
    <property type="evidence" value="ECO:0007669"/>
    <property type="project" value="TreeGrafter"/>
</dbReference>
<feature type="transmembrane region" description="Helical" evidence="9">
    <location>
        <begin position="241"/>
        <end position="264"/>
    </location>
</feature>
<dbReference type="Pfam" id="PF25539">
    <property type="entry name" value="Bestrophin_2"/>
    <property type="match status" value="1"/>
</dbReference>
<evidence type="ECO:0000256" key="5">
    <source>
        <dbReference type="ARBA" id="ARBA00023065"/>
    </source>
</evidence>
<dbReference type="Proteomes" id="UP000601435">
    <property type="component" value="Unassembled WGS sequence"/>
</dbReference>
<dbReference type="InterPro" id="IPR044669">
    <property type="entry name" value="YneE/VCCN1/2-like"/>
</dbReference>